<evidence type="ECO:0000259" key="3">
    <source>
        <dbReference type="Pfam" id="PF04155"/>
    </source>
</evidence>
<name>A0ABR1E851_NECAM</name>
<feature type="chain" id="PRO_5046144386" description="Ground-like domain-containing protein" evidence="2">
    <location>
        <begin position="17"/>
        <end position="284"/>
    </location>
</feature>
<proteinExistence type="predicted"/>
<feature type="compositionally biased region" description="Basic and acidic residues" evidence="1">
    <location>
        <begin position="264"/>
        <end position="273"/>
    </location>
</feature>
<dbReference type="Pfam" id="PF04155">
    <property type="entry name" value="Ground-like"/>
    <property type="match status" value="1"/>
</dbReference>
<reference evidence="4 5" key="1">
    <citation type="submission" date="2023-08" db="EMBL/GenBank/DDBJ databases">
        <title>A Necator americanus chromosomal reference genome.</title>
        <authorList>
            <person name="Ilik V."/>
            <person name="Petrzelkova K.J."/>
            <person name="Pardy F."/>
            <person name="Fuh T."/>
            <person name="Niatou-Singa F.S."/>
            <person name="Gouil Q."/>
            <person name="Baker L."/>
            <person name="Ritchie M.E."/>
            <person name="Jex A.R."/>
            <person name="Gazzola D."/>
            <person name="Li H."/>
            <person name="Toshio Fujiwara R."/>
            <person name="Zhan B."/>
            <person name="Aroian R.V."/>
            <person name="Pafco B."/>
            <person name="Schwarz E.M."/>
        </authorList>
    </citation>
    <scope>NUCLEOTIDE SEQUENCE [LARGE SCALE GENOMIC DNA]</scope>
    <source>
        <strain evidence="4 5">Aroian</strain>
        <tissue evidence="4">Whole animal</tissue>
    </source>
</reference>
<dbReference type="EMBL" id="JAVFWL010000005">
    <property type="protein sequence ID" value="KAK6758867.1"/>
    <property type="molecule type" value="Genomic_DNA"/>
</dbReference>
<comment type="caution">
    <text evidence="4">The sequence shown here is derived from an EMBL/GenBank/DDBJ whole genome shotgun (WGS) entry which is preliminary data.</text>
</comment>
<gene>
    <name evidence="4" type="primary">Necator_chrV.g21017</name>
    <name evidence="4" type="ORF">RB195_016224</name>
</gene>
<organism evidence="4 5">
    <name type="scientific">Necator americanus</name>
    <name type="common">Human hookworm</name>
    <dbReference type="NCBI Taxonomy" id="51031"/>
    <lineage>
        <taxon>Eukaryota</taxon>
        <taxon>Metazoa</taxon>
        <taxon>Ecdysozoa</taxon>
        <taxon>Nematoda</taxon>
        <taxon>Chromadorea</taxon>
        <taxon>Rhabditida</taxon>
        <taxon>Rhabditina</taxon>
        <taxon>Rhabditomorpha</taxon>
        <taxon>Strongyloidea</taxon>
        <taxon>Ancylostomatidae</taxon>
        <taxon>Bunostominae</taxon>
        <taxon>Necator</taxon>
    </lineage>
</organism>
<evidence type="ECO:0000256" key="2">
    <source>
        <dbReference type="SAM" id="SignalP"/>
    </source>
</evidence>
<sequence>MFNLWLLAVFASNVSSLTNEACPPCPDPAPPILCDTDIQKEAVINPYGVRSRYRLGKRELNQIVDEAMERGDSKCNNDVLERIMIESINDDIFLSKLTIVKKAAENFGGFFHAVCTTGKFSYYAVTSLYCEVTHGDVTCFAFRQDEISGRNHPGQFQRDEQAEMNSEQEWTRFVTVHITAQNMRIDRLQEKEKRSMVPTKWSPPQSINSQADYGDMESELAEMGPVDGDEEVEKEFDKTDKDLSALLGASGIFRPTQEVPLESDETHGFDRSDTVGNLKRMVLR</sequence>
<feature type="region of interest" description="Disordered" evidence="1">
    <location>
        <begin position="256"/>
        <end position="275"/>
    </location>
</feature>
<keyword evidence="5" id="KW-1185">Reference proteome</keyword>
<dbReference type="Proteomes" id="UP001303046">
    <property type="component" value="Unassembled WGS sequence"/>
</dbReference>
<protein>
    <recommendedName>
        <fullName evidence="3">Ground-like domain-containing protein</fullName>
    </recommendedName>
</protein>
<evidence type="ECO:0000313" key="4">
    <source>
        <dbReference type="EMBL" id="KAK6758867.1"/>
    </source>
</evidence>
<keyword evidence="2" id="KW-0732">Signal</keyword>
<evidence type="ECO:0000313" key="5">
    <source>
        <dbReference type="Proteomes" id="UP001303046"/>
    </source>
</evidence>
<dbReference type="InterPro" id="IPR007284">
    <property type="entry name" value="Ground-like_dom"/>
</dbReference>
<accession>A0ABR1E851</accession>
<feature type="signal peptide" evidence="2">
    <location>
        <begin position="1"/>
        <end position="16"/>
    </location>
</feature>
<evidence type="ECO:0000256" key="1">
    <source>
        <dbReference type="SAM" id="MobiDB-lite"/>
    </source>
</evidence>
<feature type="domain" description="Ground-like" evidence="3">
    <location>
        <begin position="72"/>
        <end position="142"/>
    </location>
</feature>